<dbReference type="SUPFAM" id="SSF64397">
    <property type="entry name" value="Hsp33 domain"/>
    <property type="match status" value="1"/>
</dbReference>
<dbReference type="EMBL" id="QICH01000001">
    <property type="protein sequence ID" value="PXF64038.1"/>
    <property type="molecule type" value="Genomic_DNA"/>
</dbReference>
<evidence type="ECO:0000256" key="2">
    <source>
        <dbReference type="ARBA" id="ARBA00022833"/>
    </source>
</evidence>
<dbReference type="CDD" id="cd00498">
    <property type="entry name" value="Hsp33"/>
    <property type="match status" value="1"/>
</dbReference>
<gene>
    <name evidence="6" type="ORF">DL796_02535</name>
</gene>
<name>A0A318D8C5_9GAMM</name>
<dbReference type="AlphaFoldDB" id="A0A318D8C5"/>
<keyword evidence="1" id="KW-0963">Cytoplasm</keyword>
<dbReference type="GO" id="GO:0042026">
    <property type="term" value="P:protein refolding"/>
    <property type="evidence" value="ECO:0007669"/>
    <property type="project" value="TreeGrafter"/>
</dbReference>
<evidence type="ECO:0000256" key="5">
    <source>
        <dbReference type="ARBA" id="ARBA00023284"/>
    </source>
</evidence>
<dbReference type="GO" id="GO:0005737">
    <property type="term" value="C:cytoplasm"/>
    <property type="evidence" value="ECO:0007669"/>
    <property type="project" value="InterPro"/>
</dbReference>
<dbReference type="PIRSF" id="PIRSF005261">
    <property type="entry name" value="Heat_shock_Hsp33"/>
    <property type="match status" value="1"/>
</dbReference>
<dbReference type="PANTHER" id="PTHR30111:SF1">
    <property type="entry name" value="33 KDA CHAPERONIN"/>
    <property type="match status" value="1"/>
</dbReference>
<reference evidence="6 7" key="1">
    <citation type="submission" date="2018-05" db="EMBL/GenBank/DDBJ databases">
        <title>Kangiella spongicola genome sequence.</title>
        <authorList>
            <person name="Maclea K.S."/>
            <person name="Goen A.E."/>
            <person name="Kelley C."/>
            <person name="Underriner A."/>
            <person name="Silverwood T."/>
            <person name="Trachtenberg A.M."/>
        </authorList>
    </citation>
    <scope>NUCLEOTIDE SEQUENCE [LARGE SCALE GENOMIC DNA]</scope>
    <source>
        <strain evidence="6 7">ATCC BAA-2076</strain>
    </source>
</reference>
<keyword evidence="3" id="KW-1015">Disulfide bond</keyword>
<keyword evidence="2" id="KW-0862">Zinc</keyword>
<keyword evidence="7" id="KW-1185">Reference proteome</keyword>
<dbReference type="Gene3D" id="3.55.30.10">
    <property type="entry name" value="Hsp33 domain"/>
    <property type="match status" value="1"/>
</dbReference>
<dbReference type="OrthoDB" id="9793753at2"/>
<dbReference type="InterPro" id="IPR023212">
    <property type="entry name" value="Hsp33_helix_hairpin_bin_dom_sf"/>
</dbReference>
<dbReference type="NCBIfam" id="NF001033">
    <property type="entry name" value="PRK00114.1"/>
    <property type="match status" value="1"/>
</dbReference>
<dbReference type="Gene3D" id="3.90.1280.10">
    <property type="entry name" value="HSP33 redox switch-like"/>
    <property type="match status" value="1"/>
</dbReference>
<dbReference type="Gene3D" id="1.10.287.480">
    <property type="entry name" value="helix hairpin bin"/>
    <property type="match status" value="1"/>
</dbReference>
<protein>
    <submittedName>
        <fullName evidence="6">Hsp33 family molecular chaperone HslO</fullName>
    </submittedName>
</protein>
<evidence type="ECO:0000256" key="1">
    <source>
        <dbReference type="ARBA" id="ARBA00022490"/>
    </source>
</evidence>
<evidence type="ECO:0000256" key="4">
    <source>
        <dbReference type="ARBA" id="ARBA00023186"/>
    </source>
</evidence>
<evidence type="ECO:0000313" key="6">
    <source>
        <dbReference type="EMBL" id="PXF64038.1"/>
    </source>
</evidence>
<dbReference type="Pfam" id="PF01430">
    <property type="entry name" value="HSP33"/>
    <property type="match status" value="1"/>
</dbReference>
<dbReference type="InterPro" id="IPR016154">
    <property type="entry name" value="Heat_shock_Hsp33_C"/>
</dbReference>
<dbReference type="GO" id="GO:0044183">
    <property type="term" value="F:protein folding chaperone"/>
    <property type="evidence" value="ECO:0007669"/>
    <property type="project" value="TreeGrafter"/>
</dbReference>
<dbReference type="InterPro" id="IPR000397">
    <property type="entry name" value="Heat_shock_Hsp33"/>
</dbReference>
<organism evidence="6 7">
    <name type="scientific">Kangiella spongicola</name>
    <dbReference type="NCBI Taxonomy" id="796379"/>
    <lineage>
        <taxon>Bacteria</taxon>
        <taxon>Pseudomonadati</taxon>
        <taxon>Pseudomonadota</taxon>
        <taxon>Gammaproteobacteria</taxon>
        <taxon>Kangiellales</taxon>
        <taxon>Kangiellaceae</taxon>
        <taxon>Kangiella</taxon>
    </lineage>
</organism>
<keyword evidence="5" id="KW-0676">Redox-active center</keyword>
<evidence type="ECO:0000313" key="7">
    <source>
        <dbReference type="Proteomes" id="UP000247689"/>
    </source>
</evidence>
<dbReference type="PANTHER" id="PTHR30111">
    <property type="entry name" value="33 KDA CHAPERONIN"/>
    <property type="match status" value="1"/>
</dbReference>
<dbReference type="RefSeq" id="WP_110199664.1">
    <property type="nucleotide sequence ID" value="NZ_QICH01000001.1"/>
</dbReference>
<proteinExistence type="predicted"/>
<sequence length="294" mass="33126">MSDSIQRFTFSQLPIRGEIVTLENSYQTIVEQHQYPEAQRQLLGQALAANALLAEMIKIEGKVALQLQSQSAVKLLLTECTHKGDLRGLAKINAEQATEQLDFQQWTQNGQMAITIEPEQGKRYQGVVPLESPELAECLQDYFERSEQLPTHIQLFVSDSKVFGLFLQVLPGNLQQDVSAEEKSKAFDHVKALAETLSAEEALGLNHQDLLYRLFHQDEVVLYPEKSLQFQCVCSRERNEKALGTIEPKELIEMVQDSGGQLELACDFCNKKEIFTEQDIMTFLSNSASSDSIN</sequence>
<evidence type="ECO:0000256" key="3">
    <source>
        <dbReference type="ARBA" id="ARBA00023157"/>
    </source>
</evidence>
<dbReference type="Proteomes" id="UP000247689">
    <property type="component" value="Unassembled WGS sequence"/>
</dbReference>
<accession>A0A318D8C5</accession>
<keyword evidence="4" id="KW-0143">Chaperone</keyword>
<dbReference type="SUPFAM" id="SSF118352">
    <property type="entry name" value="HSP33 redox switch-like"/>
    <property type="match status" value="1"/>
</dbReference>
<dbReference type="GO" id="GO:0051082">
    <property type="term" value="F:unfolded protein binding"/>
    <property type="evidence" value="ECO:0007669"/>
    <property type="project" value="InterPro"/>
</dbReference>
<dbReference type="InterPro" id="IPR016153">
    <property type="entry name" value="Heat_shock_Hsp33_N"/>
</dbReference>
<comment type="caution">
    <text evidence="6">The sequence shown here is derived from an EMBL/GenBank/DDBJ whole genome shotgun (WGS) entry which is preliminary data.</text>
</comment>